<proteinExistence type="predicted"/>
<accession>H2AXL5</accession>
<reference evidence="7 8" key="1">
    <citation type="journal article" date="2011" name="Proc. Natl. Acad. Sci. U.S.A.">
        <title>Evolutionary erosion of yeast sex chromosomes by mating-type switching accidents.</title>
        <authorList>
            <person name="Gordon J.L."/>
            <person name="Armisen D."/>
            <person name="Proux-Wera E."/>
            <person name="Oheigeartaigh S.S."/>
            <person name="Byrne K.P."/>
            <person name="Wolfe K.H."/>
        </authorList>
    </citation>
    <scope>NUCLEOTIDE SEQUENCE [LARGE SCALE GENOMIC DNA]</scope>
    <source>
        <strain evidence="8">ATCC 22294 / BCRC 22015 / CBS 2517 / CECT 1963 / NBRC 1671 / NRRL Y-8276</strain>
    </source>
</reference>
<evidence type="ECO:0000313" key="7">
    <source>
        <dbReference type="EMBL" id="CCF59115.1"/>
    </source>
</evidence>
<feature type="domain" description="EF-hand" evidence="6">
    <location>
        <begin position="161"/>
        <end position="196"/>
    </location>
</feature>
<dbReference type="GO" id="GO:0006897">
    <property type="term" value="P:endocytosis"/>
    <property type="evidence" value="ECO:0007669"/>
    <property type="project" value="TreeGrafter"/>
</dbReference>
<dbReference type="AlphaFoldDB" id="H2AXL5"/>
<gene>
    <name evidence="7" type="primary">KAFR0G00820</name>
    <name evidence="7" type="ORF">KAFR_0G00820</name>
</gene>
<organism evidence="7 8">
    <name type="scientific">Kazachstania africana (strain ATCC 22294 / BCRC 22015 / CBS 2517 / CECT 1963 / NBRC 1671 / NRRL Y-8276)</name>
    <name type="common">Yeast</name>
    <name type="synonym">Kluyveromyces africanus</name>
    <dbReference type="NCBI Taxonomy" id="1071382"/>
    <lineage>
        <taxon>Eukaryota</taxon>
        <taxon>Fungi</taxon>
        <taxon>Dikarya</taxon>
        <taxon>Ascomycota</taxon>
        <taxon>Saccharomycotina</taxon>
        <taxon>Saccharomycetes</taxon>
        <taxon>Saccharomycetales</taxon>
        <taxon>Saccharomycetaceae</taxon>
        <taxon>Kazachstania</taxon>
    </lineage>
</organism>
<dbReference type="InterPro" id="IPR002048">
    <property type="entry name" value="EF_hand_dom"/>
</dbReference>
<dbReference type="PROSITE" id="PS50222">
    <property type="entry name" value="EF_HAND_2"/>
    <property type="match status" value="2"/>
</dbReference>
<feature type="region of interest" description="Disordered" evidence="4">
    <location>
        <begin position="658"/>
        <end position="678"/>
    </location>
</feature>
<keyword evidence="1" id="KW-0106">Calcium</keyword>
<feature type="coiled-coil region" evidence="3">
    <location>
        <begin position="561"/>
        <end position="633"/>
    </location>
</feature>
<dbReference type="PROSITE" id="PS50031">
    <property type="entry name" value="EH"/>
    <property type="match status" value="3"/>
</dbReference>
<feature type="region of interest" description="Disordered" evidence="4">
    <location>
        <begin position="232"/>
        <end position="285"/>
    </location>
</feature>
<dbReference type="OrthoDB" id="4066006at2759"/>
<dbReference type="KEGG" id="kaf:KAFR_0G00820"/>
<feature type="domain" description="EH" evidence="5">
    <location>
        <begin position="14"/>
        <end position="94"/>
    </location>
</feature>
<dbReference type="PROSITE" id="PS00018">
    <property type="entry name" value="EF_HAND_1"/>
    <property type="match status" value="1"/>
</dbReference>
<evidence type="ECO:0000256" key="3">
    <source>
        <dbReference type="SAM" id="Coils"/>
    </source>
</evidence>
<evidence type="ECO:0000256" key="1">
    <source>
        <dbReference type="ARBA" id="ARBA00022837"/>
    </source>
</evidence>
<keyword evidence="2 3" id="KW-0175">Coiled coil</keyword>
<dbReference type="InParanoid" id="H2AXL5"/>
<feature type="domain" description="EH" evidence="5">
    <location>
        <begin position="313"/>
        <end position="402"/>
    </location>
</feature>
<feature type="domain" description="EF-hand" evidence="6">
    <location>
        <begin position="47"/>
        <end position="82"/>
    </location>
</feature>
<dbReference type="EMBL" id="HE650827">
    <property type="protein sequence ID" value="CCF59115.1"/>
    <property type="molecule type" value="Genomic_DNA"/>
</dbReference>
<protein>
    <submittedName>
        <fullName evidence="7">Uncharacterized protein</fullName>
    </submittedName>
</protein>
<dbReference type="InterPro" id="IPR000261">
    <property type="entry name" value="EH_dom"/>
</dbReference>
<evidence type="ECO:0000313" key="8">
    <source>
        <dbReference type="Proteomes" id="UP000005220"/>
    </source>
</evidence>
<dbReference type="GO" id="GO:0005509">
    <property type="term" value="F:calcium ion binding"/>
    <property type="evidence" value="ECO:0007669"/>
    <property type="project" value="InterPro"/>
</dbReference>
<dbReference type="GO" id="GO:0005737">
    <property type="term" value="C:cytoplasm"/>
    <property type="evidence" value="ECO:0007669"/>
    <property type="project" value="TreeGrafter"/>
</dbReference>
<dbReference type="GO" id="GO:0016197">
    <property type="term" value="P:endosomal transport"/>
    <property type="evidence" value="ECO:0007669"/>
    <property type="project" value="TreeGrafter"/>
</dbReference>
<feature type="compositionally biased region" description="Polar residues" evidence="4">
    <location>
        <begin position="234"/>
        <end position="259"/>
    </location>
</feature>
<feature type="domain" description="EH" evidence="5">
    <location>
        <begin position="129"/>
        <end position="221"/>
    </location>
</feature>
<evidence type="ECO:0000256" key="2">
    <source>
        <dbReference type="ARBA" id="ARBA00023054"/>
    </source>
</evidence>
<dbReference type="SUPFAM" id="SSF47473">
    <property type="entry name" value="EF-hand"/>
    <property type="match status" value="3"/>
</dbReference>
<dbReference type="GO" id="GO:0005886">
    <property type="term" value="C:plasma membrane"/>
    <property type="evidence" value="ECO:0007669"/>
    <property type="project" value="TreeGrafter"/>
</dbReference>
<dbReference type="GeneID" id="13884606"/>
<dbReference type="InterPro" id="IPR018247">
    <property type="entry name" value="EF_Hand_1_Ca_BS"/>
</dbReference>
<dbReference type="Proteomes" id="UP000005220">
    <property type="component" value="Chromosome 7"/>
</dbReference>
<dbReference type="RefSeq" id="XP_003958250.1">
    <property type="nucleotide sequence ID" value="XM_003958201.1"/>
</dbReference>
<dbReference type="eggNOG" id="KOG0998">
    <property type="taxonomic scope" value="Eukaryota"/>
</dbReference>
<evidence type="ECO:0000259" key="5">
    <source>
        <dbReference type="PROSITE" id="PS50031"/>
    </source>
</evidence>
<evidence type="ECO:0000259" key="6">
    <source>
        <dbReference type="PROSITE" id="PS50222"/>
    </source>
</evidence>
<name>H2AXL5_KAZAF</name>
<dbReference type="CDD" id="cd00052">
    <property type="entry name" value="EH"/>
    <property type="match status" value="2"/>
</dbReference>
<keyword evidence="8" id="KW-1185">Reference proteome</keyword>
<dbReference type="SMART" id="SM00027">
    <property type="entry name" value="EH"/>
    <property type="match status" value="3"/>
</dbReference>
<sequence length="678" mass="77291">MTDVILKEPLTTEEIATSKRCLEELDPENTGIVTSENAKRFVLTSGLSPDVLDLLWSLIDRQNRGFLTSMEFAALLRSIGNLEEAPFSPITTKLFEKPSANGFVQQKGPEKASILEEVAPNLPLLSSNDLSKFSQLFDRTTGNSKEFQGPQAKNIFLKSKLSNETLASIWFLCDRNQSGSLEKEEFIMAMHLIDLCLRKNELMTPVPKRLSKALWDSIDLNTLSRRNTLYARAVSSSPNPTPSRSLSASNTKSTTNSEGMKSDVAPPPTSSHSNGKSTELLDSKQQVTESLQSKPIFSPFDGESNDWRISMGRKQEFIKIFRILDKRNKGFLESTVLVPFFLKSKLDKNTLANIWELSSLRKQNSMNETEFSVAMFLIEKTKANVPLPKSLPDDIFRSLNDSKETALKNTNEMTRIEGQQVSSREIKDDGDRNIAEKLSHVELKEEPGVPEIDKLTLKKLDNLHKSLFQSRKLTEVVSSKITESIKRSTLLQRQLEDIEMKLNPLDSRLVFLKDEINKGGKNSTLEKEIDESTSLVDSLHRKLIIKEKELESDEQLKKETVEGLGNDIKNVDEKLQEYISKKRQLETYDKSINEKKIILERKFRELEEQKIELERLETEFNEKSDRLKLKNESLLRVEDTIREKEYLYAHRLTELESKLNKETSNDLMSPSSNTAYTP</sequence>
<dbReference type="HOGENOM" id="CLU_405462_0_0_1"/>
<feature type="compositionally biased region" description="Polar residues" evidence="4">
    <location>
        <begin position="665"/>
        <end position="678"/>
    </location>
</feature>
<dbReference type="SMART" id="SM00054">
    <property type="entry name" value="EFh"/>
    <property type="match status" value="2"/>
</dbReference>
<dbReference type="STRING" id="1071382.H2AXL5"/>
<dbReference type="PANTHER" id="PTHR11216">
    <property type="entry name" value="EH DOMAIN"/>
    <property type="match status" value="1"/>
</dbReference>
<dbReference type="Gene3D" id="1.10.238.10">
    <property type="entry name" value="EF-hand"/>
    <property type="match status" value="3"/>
</dbReference>
<dbReference type="Pfam" id="PF12763">
    <property type="entry name" value="EH"/>
    <property type="match status" value="3"/>
</dbReference>
<evidence type="ECO:0000256" key="4">
    <source>
        <dbReference type="SAM" id="MobiDB-lite"/>
    </source>
</evidence>
<dbReference type="InterPro" id="IPR011992">
    <property type="entry name" value="EF-hand-dom_pair"/>
</dbReference>